<evidence type="ECO:0000256" key="1">
    <source>
        <dbReference type="SAM" id="SignalP"/>
    </source>
</evidence>
<keyword evidence="3" id="KW-1185">Reference proteome</keyword>
<name>A0AAW5E4Z6_9BACI</name>
<feature type="chain" id="PRO_5043341427" evidence="1">
    <location>
        <begin position="21"/>
        <end position="425"/>
    </location>
</feature>
<dbReference type="AlphaFoldDB" id="A0AAW5E4Z6"/>
<reference evidence="2" key="1">
    <citation type="submission" date="2022-02" db="EMBL/GenBank/DDBJ databases">
        <title>Fredinandcohnia quinoae sp. nov. isolated from Chenopodium quinoa seeds.</title>
        <authorList>
            <person name="Saati-Santamaria Z."/>
            <person name="Flores-Felix J.D."/>
            <person name="Igual J.M."/>
            <person name="Velazquez E."/>
            <person name="Garcia-Fraile P."/>
            <person name="Martinez-Molina E."/>
        </authorList>
    </citation>
    <scope>NUCLEOTIDE SEQUENCE</scope>
    <source>
        <strain evidence="2">SECRCQ15</strain>
    </source>
</reference>
<dbReference type="PANTHER" id="PTHR43649:SF12">
    <property type="entry name" value="DIACETYLCHITOBIOSE BINDING PROTEIN DASA"/>
    <property type="match status" value="1"/>
</dbReference>
<keyword evidence="1" id="KW-0732">Signal</keyword>
<organism evidence="2 3">
    <name type="scientific">Fredinandcohnia quinoae</name>
    <dbReference type="NCBI Taxonomy" id="2918902"/>
    <lineage>
        <taxon>Bacteria</taxon>
        <taxon>Bacillati</taxon>
        <taxon>Bacillota</taxon>
        <taxon>Bacilli</taxon>
        <taxon>Bacillales</taxon>
        <taxon>Bacillaceae</taxon>
        <taxon>Fredinandcohnia</taxon>
    </lineage>
</organism>
<sequence length="425" mass="47540">MKKGLMVVLSFLVVISLALVGCSKDKGSENADETVVNLFNMKVETKEQMDDLVAKYEKENPGVKINVTTVGAGQDGATALNAKFASGEEPSIFLLGGLPDTQKFKDKLADVSDMKAAKAAIDGTLEGATIDGVPYGLPMNIEGFGWMINKDLFEKAGIDVTSIKTYEDFNKAVDTLESKKDELGLEAVFAFSAKEDWVVNQFSNHFSAPEYNQSIISAFESKEINYKFGDRMKEYTDLMNKHNVQPILSVDYSTSVEELFANEKVAIVHQGNWIVPTLDSLNPEFSQTKLGILPFFVESDTEGKISAGPSWYWGINKTLDEKVVKEAKNFLDWMYTSDEGKKALTEEFQFIPSYEGYDVESIKDPVSKEVYNALLDGKTSAWAMNQYPSGWYSASLFPEFQKYLNGDITWEQFTTNTSKQYKEMR</sequence>
<dbReference type="Proteomes" id="UP001431131">
    <property type="component" value="Unassembled WGS sequence"/>
</dbReference>
<accession>A0AAW5E4Z6</accession>
<dbReference type="Gene3D" id="3.40.190.10">
    <property type="entry name" value="Periplasmic binding protein-like II"/>
    <property type="match status" value="2"/>
</dbReference>
<dbReference type="PROSITE" id="PS51257">
    <property type="entry name" value="PROKAR_LIPOPROTEIN"/>
    <property type="match status" value="1"/>
</dbReference>
<dbReference type="Pfam" id="PF01547">
    <property type="entry name" value="SBP_bac_1"/>
    <property type="match status" value="1"/>
</dbReference>
<evidence type="ECO:0000313" key="3">
    <source>
        <dbReference type="Proteomes" id="UP001431131"/>
    </source>
</evidence>
<feature type="signal peptide" evidence="1">
    <location>
        <begin position="1"/>
        <end position="20"/>
    </location>
</feature>
<dbReference type="InterPro" id="IPR050490">
    <property type="entry name" value="Bact_solute-bd_prot1"/>
</dbReference>
<dbReference type="PANTHER" id="PTHR43649">
    <property type="entry name" value="ARABINOSE-BINDING PROTEIN-RELATED"/>
    <property type="match status" value="1"/>
</dbReference>
<dbReference type="RefSeq" id="WP_240252418.1">
    <property type="nucleotide sequence ID" value="NZ_JAKTTI010000002.1"/>
</dbReference>
<evidence type="ECO:0000313" key="2">
    <source>
        <dbReference type="EMBL" id="MCH1624168.1"/>
    </source>
</evidence>
<gene>
    <name evidence="2" type="ORF">MJG50_02415</name>
</gene>
<protein>
    <submittedName>
        <fullName evidence="2">ABC transporter substrate-binding protein</fullName>
    </submittedName>
</protein>
<dbReference type="InterPro" id="IPR006059">
    <property type="entry name" value="SBP"/>
</dbReference>
<dbReference type="EMBL" id="JAKTTI010000002">
    <property type="protein sequence ID" value="MCH1624168.1"/>
    <property type="molecule type" value="Genomic_DNA"/>
</dbReference>
<comment type="caution">
    <text evidence="2">The sequence shown here is derived from an EMBL/GenBank/DDBJ whole genome shotgun (WGS) entry which is preliminary data.</text>
</comment>
<dbReference type="SUPFAM" id="SSF53850">
    <property type="entry name" value="Periplasmic binding protein-like II"/>
    <property type="match status" value="1"/>
</dbReference>
<proteinExistence type="predicted"/>